<dbReference type="AlphaFoldDB" id="A0A914R9W4"/>
<accession>A0A914R9W4</accession>
<protein>
    <submittedName>
        <fullName evidence="2">Uncharacterized protein</fullName>
    </submittedName>
</protein>
<dbReference type="WBParaSite" id="PEQ_0000148501-mRNA-1">
    <property type="protein sequence ID" value="PEQ_0000148501-mRNA-1"/>
    <property type="gene ID" value="PEQ_0000148501"/>
</dbReference>
<evidence type="ECO:0000313" key="2">
    <source>
        <dbReference type="WBParaSite" id="PEQ_0000148501-mRNA-1"/>
    </source>
</evidence>
<organism evidence="1 2">
    <name type="scientific">Parascaris equorum</name>
    <name type="common">Equine roundworm</name>
    <dbReference type="NCBI Taxonomy" id="6256"/>
    <lineage>
        <taxon>Eukaryota</taxon>
        <taxon>Metazoa</taxon>
        <taxon>Ecdysozoa</taxon>
        <taxon>Nematoda</taxon>
        <taxon>Chromadorea</taxon>
        <taxon>Rhabditida</taxon>
        <taxon>Spirurina</taxon>
        <taxon>Ascaridomorpha</taxon>
        <taxon>Ascaridoidea</taxon>
        <taxon>Ascarididae</taxon>
        <taxon>Parascaris</taxon>
    </lineage>
</organism>
<evidence type="ECO:0000313" key="1">
    <source>
        <dbReference type="Proteomes" id="UP000887564"/>
    </source>
</evidence>
<dbReference type="Proteomes" id="UP000887564">
    <property type="component" value="Unplaced"/>
</dbReference>
<sequence length="46" mass="5094">MALNIDPPGGTFPASGGNATFSVLNLTEARMAFKVFTFYFVYRPLY</sequence>
<dbReference type="Gene3D" id="2.60.40.10">
    <property type="entry name" value="Immunoglobulins"/>
    <property type="match status" value="1"/>
</dbReference>
<keyword evidence="1" id="KW-1185">Reference proteome</keyword>
<reference evidence="2" key="1">
    <citation type="submission" date="2022-11" db="UniProtKB">
        <authorList>
            <consortium name="WormBaseParasite"/>
        </authorList>
    </citation>
    <scope>IDENTIFICATION</scope>
</reference>
<proteinExistence type="predicted"/>
<dbReference type="InterPro" id="IPR013783">
    <property type="entry name" value="Ig-like_fold"/>
</dbReference>
<name>A0A914R9W4_PAREQ</name>